<gene>
    <name evidence="1" type="ORF">EZS27_026631</name>
</gene>
<organism evidence="1">
    <name type="scientific">termite gut metagenome</name>
    <dbReference type="NCBI Taxonomy" id="433724"/>
    <lineage>
        <taxon>unclassified sequences</taxon>
        <taxon>metagenomes</taxon>
        <taxon>organismal metagenomes</taxon>
    </lineage>
</organism>
<dbReference type="EMBL" id="SNRY01002674">
    <property type="protein sequence ID" value="KAA6323993.1"/>
    <property type="molecule type" value="Genomic_DNA"/>
</dbReference>
<dbReference type="AlphaFoldDB" id="A0A5J4QTM2"/>
<proteinExistence type="predicted"/>
<evidence type="ECO:0000313" key="1">
    <source>
        <dbReference type="EMBL" id="KAA6323993.1"/>
    </source>
</evidence>
<accession>A0A5J4QTM2</accession>
<reference evidence="1" key="1">
    <citation type="submission" date="2019-03" db="EMBL/GenBank/DDBJ databases">
        <title>Single cell metagenomics reveals metabolic interactions within the superorganism composed of flagellate Streblomastix strix and complex community of Bacteroidetes bacteria on its surface.</title>
        <authorList>
            <person name="Treitli S.C."/>
            <person name="Kolisko M."/>
            <person name="Husnik F."/>
            <person name="Keeling P."/>
            <person name="Hampl V."/>
        </authorList>
    </citation>
    <scope>NUCLEOTIDE SEQUENCE</scope>
    <source>
        <strain evidence="1">STM</strain>
    </source>
</reference>
<protein>
    <submittedName>
        <fullName evidence="1">Uncharacterized protein</fullName>
    </submittedName>
</protein>
<comment type="caution">
    <text evidence="1">The sequence shown here is derived from an EMBL/GenBank/DDBJ whole genome shotgun (WGS) entry which is preliminary data.</text>
</comment>
<name>A0A5J4QTM2_9ZZZZ</name>
<sequence length="47" mass="5087">MLKKAASSKKNVKLFLAVSPFSNVPDVLYPKAANNPASERENIQNGV</sequence>